<accession>A0A077EIJ8</accession>
<dbReference type="Proteomes" id="UP000028933">
    <property type="component" value="Chromosome"/>
</dbReference>
<dbReference type="HOGENOM" id="CLU_1728513_0_0_10"/>
<dbReference type="InterPro" id="IPR018958">
    <property type="entry name" value="Knr4/Smi1-like_dom"/>
</dbReference>
<dbReference type="KEGG" id="eao:BD94_3502"/>
<dbReference type="Gene3D" id="3.40.1580.10">
    <property type="entry name" value="SMI1/KNR4-like"/>
    <property type="match status" value="1"/>
</dbReference>
<proteinExistence type="predicted"/>
<reference evidence="2" key="1">
    <citation type="journal article" date="2013" name="Lancet">
        <title>First case of E anophelis outbreak in an intensive-care unit.</title>
        <authorList>
            <person name="Teo J."/>
            <person name="Tan S.Y."/>
            <person name="Tay M."/>
            <person name="Ding Y."/>
            <person name="Kjelleberg S."/>
            <person name="Givskov M."/>
            <person name="Lin R.T."/>
            <person name="Yang L."/>
        </authorList>
    </citation>
    <scope>NUCLEOTIDE SEQUENCE [LARGE SCALE GENOMIC DNA]</scope>
    <source>
        <strain evidence="2">NUHP1</strain>
    </source>
</reference>
<organism evidence="2 3">
    <name type="scientific">Elizabethkingia anophelis NUHP1</name>
    <dbReference type="NCBI Taxonomy" id="1338011"/>
    <lineage>
        <taxon>Bacteria</taxon>
        <taxon>Pseudomonadati</taxon>
        <taxon>Bacteroidota</taxon>
        <taxon>Flavobacteriia</taxon>
        <taxon>Flavobacteriales</taxon>
        <taxon>Weeksellaceae</taxon>
        <taxon>Elizabethkingia</taxon>
    </lineage>
</organism>
<sequence>MEIKYLKKMKDTPKIGQWVNRGISEQEIAKLEQEFNISFPQAYKEFLYLGGDFQNCVEWSTNYEYLDWRQDNIKDSMSNVNLHLKSFFVFGVYGNNQCLFFFLKDGENPPIYVYAEDKFHQNEKGEFVYYVKQDNFFSEYIDRCIDEALKK</sequence>
<dbReference type="AlphaFoldDB" id="A0A077EIJ8"/>
<dbReference type="SUPFAM" id="SSF160631">
    <property type="entry name" value="SMI1/KNR4-like"/>
    <property type="match status" value="1"/>
</dbReference>
<feature type="domain" description="Knr4/Smi1-like" evidence="1">
    <location>
        <begin position="22"/>
        <end position="143"/>
    </location>
</feature>
<dbReference type="SMART" id="SM00860">
    <property type="entry name" value="SMI1_KNR4"/>
    <property type="match status" value="1"/>
</dbReference>
<dbReference type="eggNOG" id="ENOG5033FZQ">
    <property type="taxonomic scope" value="Bacteria"/>
</dbReference>
<reference evidence="2" key="2">
    <citation type="journal article" date="2015" name="Genome Biol. Evol.">
        <title>Complete Genome Sequence and Transcriptomic Analysis of the Novel Pathogen Elizabethkingia anophelis in Response to Oxidative Stress.</title>
        <authorList>
            <person name="Li Y."/>
            <person name="Liu Y."/>
            <person name="Chew S.C."/>
            <person name="Tay M."/>
            <person name="Salido M.M."/>
            <person name="Teo J."/>
            <person name="Lauro F.M."/>
            <person name="Givskov M."/>
            <person name="Yang L."/>
        </authorList>
    </citation>
    <scope>NUCLEOTIDE SEQUENCE</scope>
    <source>
        <strain evidence="2">NUHP1</strain>
    </source>
</reference>
<evidence type="ECO:0000313" key="3">
    <source>
        <dbReference type="Proteomes" id="UP000028933"/>
    </source>
</evidence>
<dbReference type="InterPro" id="IPR037883">
    <property type="entry name" value="Knr4/Smi1-like_sf"/>
</dbReference>
<gene>
    <name evidence="2" type="ORF">BD94_3502</name>
</gene>
<evidence type="ECO:0000259" key="1">
    <source>
        <dbReference type="SMART" id="SM00860"/>
    </source>
</evidence>
<dbReference type="Pfam" id="PF09346">
    <property type="entry name" value="SMI1_KNR4"/>
    <property type="match status" value="1"/>
</dbReference>
<dbReference type="STRING" id="1338011.BD94_3502"/>
<dbReference type="RefSeq" id="WP_024566468.1">
    <property type="nucleotide sequence ID" value="NZ_CP007547.1"/>
</dbReference>
<protein>
    <recommendedName>
        <fullName evidence="1">Knr4/Smi1-like domain-containing protein</fullName>
    </recommendedName>
</protein>
<evidence type="ECO:0000313" key="2">
    <source>
        <dbReference type="EMBL" id="AIL47277.1"/>
    </source>
</evidence>
<name>A0A077EIJ8_9FLAO</name>
<dbReference type="EMBL" id="CP007547">
    <property type="protein sequence ID" value="AIL47277.1"/>
    <property type="molecule type" value="Genomic_DNA"/>
</dbReference>